<dbReference type="Proteomes" id="UP000198211">
    <property type="component" value="Unassembled WGS sequence"/>
</dbReference>
<reference evidence="3" key="1">
    <citation type="submission" date="2017-03" db="EMBL/GenBank/DDBJ databases">
        <title>Phytopthora megakarya and P. palmivora, two closely related causual agents of cacao black pod achieved similar genome size and gene model numbers by different mechanisms.</title>
        <authorList>
            <person name="Ali S."/>
            <person name="Shao J."/>
            <person name="Larry D.J."/>
            <person name="Kronmiller B."/>
            <person name="Shen D."/>
            <person name="Strem M.D."/>
            <person name="Melnick R.L."/>
            <person name="Guiltinan M.J."/>
            <person name="Tyler B.M."/>
            <person name="Meinhardt L.W."/>
            <person name="Bailey B.A."/>
        </authorList>
    </citation>
    <scope>NUCLEOTIDE SEQUENCE [LARGE SCALE GENOMIC DNA]</scope>
    <source>
        <strain evidence="3">zdho120</strain>
    </source>
</reference>
<name>A0A225WIQ0_9STRA</name>
<comment type="caution">
    <text evidence="2">The sequence shown here is derived from an EMBL/GenBank/DDBJ whole genome shotgun (WGS) entry which is preliminary data.</text>
</comment>
<dbReference type="OrthoDB" id="127850at2759"/>
<evidence type="ECO:0000313" key="3">
    <source>
        <dbReference type="Proteomes" id="UP000198211"/>
    </source>
</evidence>
<feature type="compositionally biased region" description="Basic residues" evidence="1">
    <location>
        <begin position="106"/>
        <end position="118"/>
    </location>
</feature>
<evidence type="ECO:0000313" key="2">
    <source>
        <dbReference type="EMBL" id="OWZ16740.1"/>
    </source>
</evidence>
<protein>
    <submittedName>
        <fullName evidence="2">Uncharacterized protein</fullName>
    </submittedName>
</protein>
<dbReference type="EMBL" id="NBNE01000879">
    <property type="protein sequence ID" value="OWZ16740.1"/>
    <property type="molecule type" value="Genomic_DNA"/>
</dbReference>
<sequence>MQDYDLYKEITSLSGCGICPESGRSLLDDDVWEKLIESKPSKLRGRIKEMRKNGFEHSTTCSLIADKLSEGARSSVDANVTKQHPPPPSHDRRVQTVKRIRDIASKSRRSKKTKARTL</sequence>
<organism evidence="2 3">
    <name type="scientific">Phytophthora megakarya</name>
    <dbReference type="NCBI Taxonomy" id="4795"/>
    <lineage>
        <taxon>Eukaryota</taxon>
        <taxon>Sar</taxon>
        <taxon>Stramenopiles</taxon>
        <taxon>Oomycota</taxon>
        <taxon>Peronosporomycetes</taxon>
        <taxon>Peronosporales</taxon>
        <taxon>Peronosporaceae</taxon>
        <taxon>Phytophthora</taxon>
    </lineage>
</organism>
<accession>A0A225WIQ0</accession>
<feature type="region of interest" description="Disordered" evidence="1">
    <location>
        <begin position="72"/>
        <end position="118"/>
    </location>
</feature>
<feature type="compositionally biased region" description="Basic and acidic residues" evidence="1">
    <location>
        <begin position="89"/>
        <end position="105"/>
    </location>
</feature>
<keyword evidence="3" id="KW-1185">Reference proteome</keyword>
<dbReference type="AlphaFoldDB" id="A0A225WIQ0"/>
<evidence type="ECO:0000256" key="1">
    <source>
        <dbReference type="SAM" id="MobiDB-lite"/>
    </source>
</evidence>
<gene>
    <name evidence="2" type="ORF">PHMEG_0009416</name>
</gene>
<proteinExistence type="predicted"/>